<sequence length="374" mass="42439">MTASCKGLKALMNAFHSLAKSEKYRIGRPPTRLQCGFVVCSNHCSHQIPFCYSGVTFYSVLSNHAPSSDAIHDELIPPQTSPIKVPRMSSKTHDIHTGIILSRPPLLTPNLHSFEKAFFFYQKRLNERLAIPFIRYFYFKKDTPSNTDWKIKFAQRGSVPAKELGTYNAYGKDSWNDELLVNEKEMIEPEYIIDQLVKDAKLSVTEDGVVVQDEAARAEGVERPRSRVTDADLKMDLHRLDRALDRTLYLVVRNKETDTWGFPTGEVLEKENLNSAAHRVLDESCGVDMNTWLVGHVPIAHYIHSSPDLTVENHQVASKGIAIFFMKGRIMAGQADLSKNNFNLDDYRWLTKDGIEQLLPSALFKSVSNSLHER</sequence>
<dbReference type="GO" id="GO:0003735">
    <property type="term" value="F:structural constituent of ribosome"/>
    <property type="evidence" value="ECO:0007669"/>
    <property type="project" value="InterPro"/>
</dbReference>
<dbReference type="InterPro" id="IPR033650">
    <property type="entry name" value="Ribosomal_mL46_NUDIX"/>
</dbReference>
<evidence type="ECO:0000313" key="9">
    <source>
        <dbReference type="EMBL" id="RKF76366.1"/>
    </source>
</evidence>
<evidence type="ECO:0000256" key="7">
    <source>
        <dbReference type="ARBA" id="ARBA00035190"/>
    </source>
</evidence>
<comment type="similarity">
    <text evidence="2">Belongs to the mitochondrion-specific ribosomal protein mL46 family.</text>
</comment>
<dbReference type="AlphaFoldDB" id="A0A420IP88"/>
<dbReference type="PANTHER" id="PTHR13124">
    <property type="entry name" value="39S RIBOSOMAL PROTEIN L46, MITOCHONDRIAL PRECURSOR-RELATED"/>
    <property type="match status" value="1"/>
</dbReference>
<evidence type="ECO:0000256" key="6">
    <source>
        <dbReference type="ARBA" id="ARBA00023274"/>
    </source>
</evidence>
<dbReference type="InterPro" id="IPR021757">
    <property type="entry name" value="Ribosomal_mL46_N"/>
</dbReference>
<dbReference type="InterPro" id="IPR040008">
    <property type="entry name" value="Ribosomal_mL46"/>
</dbReference>
<name>A0A420IP88_9PEZI</name>
<evidence type="ECO:0000256" key="1">
    <source>
        <dbReference type="ARBA" id="ARBA00004173"/>
    </source>
</evidence>
<evidence type="ECO:0000313" key="10">
    <source>
        <dbReference type="Proteomes" id="UP000285405"/>
    </source>
</evidence>
<dbReference type="EMBL" id="MCBR01007230">
    <property type="protein sequence ID" value="RKF76366.1"/>
    <property type="molecule type" value="Genomic_DNA"/>
</dbReference>
<dbReference type="Pfam" id="PF11788">
    <property type="entry name" value="MRP-L46"/>
    <property type="match status" value="1"/>
</dbReference>
<comment type="caution">
    <text evidence="9">The sequence shown here is derived from an EMBL/GenBank/DDBJ whole genome shotgun (WGS) entry which is preliminary data.</text>
</comment>
<dbReference type="SUPFAM" id="SSF55811">
    <property type="entry name" value="Nudix"/>
    <property type="match status" value="1"/>
</dbReference>
<gene>
    <name evidence="9" type="ORF">GcC1_072021</name>
</gene>
<evidence type="ECO:0000259" key="8">
    <source>
        <dbReference type="Pfam" id="PF11788"/>
    </source>
</evidence>
<evidence type="ECO:0000256" key="3">
    <source>
        <dbReference type="ARBA" id="ARBA00022946"/>
    </source>
</evidence>
<dbReference type="CDD" id="cd04661">
    <property type="entry name" value="NUDIX_MRP_L46"/>
    <property type="match status" value="1"/>
</dbReference>
<evidence type="ECO:0000256" key="2">
    <source>
        <dbReference type="ARBA" id="ARBA00009070"/>
    </source>
</evidence>
<feature type="domain" description="Large ribosomal subunit protein mL46 N-terminal" evidence="8">
    <location>
        <begin position="94"/>
        <end position="232"/>
    </location>
</feature>
<keyword evidence="3" id="KW-0809">Transit peptide</keyword>
<reference evidence="9 10" key="1">
    <citation type="journal article" date="2018" name="BMC Genomics">
        <title>Comparative genome analyses reveal sequence features reflecting distinct modes of host-adaptation between dicot and monocot powdery mildew.</title>
        <authorList>
            <person name="Wu Y."/>
            <person name="Ma X."/>
            <person name="Pan Z."/>
            <person name="Kale S.D."/>
            <person name="Song Y."/>
            <person name="King H."/>
            <person name="Zhang Q."/>
            <person name="Presley C."/>
            <person name="Deng X."/>
            <person name="Wei C.I."/>
            <person name="Xiao S."/>
        </authorList>
    </citation>
    <scope>NUCLEOTIDE SEQUENCE [LARGE SCALE GENOMIC DNA]</scope>
    <source>
        <strain evidence="9">UCSC1</strain>
    </source>
</reference>
<dbReference type="Gene3D" id="3.90.79.10">
    <property type="entry name" value="Nucleoside Triphosphate Pyrophosphohydrolase"/>
    <property type="match status" value="1"/>
</dbReference>
<proteinExistence type="inferred from homology"/>
<dbReference type="GO" id="GO:0005762">
    <property type="term" value="C:mitochondrial large ribosomal subunit"/>
    <property type="evidence" value="ECO:0007669"/>
    <property type="project" value="TreeGrafter"/>
</dbReference>
<keyword evidence="6" id="KW-0687">Ribonucleoprotein</keyword>
<keyword evidence="5" id="KW-0496">Mitochondrion</keyword>
<dbReference type="OrthoDB" id="414075at2759"/>
<evidence type="ECO:0000256" key="4">
    <source>
        <dbReference type="ARBA" id="ARBA00022980"/>
    </source>
</evidence>
<dbReference type="InterPro" id="IPR015797">
    <property type="entry name" value="NUDIX_hydrolase-like_dom_sf"/>
</dbReference>
<organism evidence="9 10">
    <name type="scientific">Golovinomyces cichoracearum</name>
    <dbReference type="NCBI Taxonomy" id="62708"/>
    <lineage>
        <taxon>Eukaryota</taxon>
        <taxon>Fungi</taxon>
        <taxon>Dikarya</taxon>
        <taxon>Ascomycota</taxon>
        <taxon>Pezizomycotina</taxon>
        <taxon>Leotiomycetes</taxon>
        <taxon>Erysiphales</taxon>
        <taxon>Erysiphaceae</taxon>
        <taxon>Golovinomyces</taxon>
    </lineage>
</organism>
<comment type="subcellular location">
    <subcellularLocation>
        <location evidence="1">Mitochondrion</location>
    </subcellularLocation>
</comment>
<keyword evidence="4 9" id="KW-0689">Ribosomal protein</keyword>
<protein>
    <recommendedName>
        <fullName evidence="7">Large ribosomal subunit protein mL46</fullName>
    </recommendedName>
</protein>
<dbReference type="Proteomes" id="UP000285405">
    <property type="component" value="Unassembled WGS sequence"/>
</dbReference>
<dbReference type="PANTHER" id="PTHR13124:SF12">
    <property type="entry name" value="LARGE RIBOSOMAL SUBUNIT PROTEIN ML46"/>
    <property type="match status" value="1"/>
</dbReference>
<accession>A0A420IP88</accession>
<evidence type="ECO:0000256" key="5">
    <source>
        <dbReference type="ARBA" id="ARBA00023128"/>
    </source>
</evidence>